<feature type="transmembrane region" description="Helical" evidence="10">
    <location>
        <begin position="304"/>
        <end position="325"/>
    </location>
</feature>
<dbReference type="InterPro" id="IPR050616">
    <property type="entry name" value="CPA3_Na-H_Antiporter_A"/>
</dbReference>
<evidence type="ECO:0000259" key="14">
    <source>
        <dbReference type="Pfam" id="PF13244"/>
    </source>
</evidence>
<dbReference type="AlphaFoldDB" id="A0A165FK97"/>
<proteinExistence type="predicted"/>
<feature type="transmembrane region" description="Helical" evidence="10">
    <location>
        <begin position="434"/>
        <end position="453"/>
    </location>
</feature>
<feature type="domain" description="NADH:quinone oxidoreductase/Mrp antiporter transmembrane" evidence="11">
    <location>
        <begin position="107"/>
        <end position="395"/>
    </location>
</feature>
<feature type="transmembrane region" description="Helical" evidence="10">
    <location>
        <begin position="346"/>
        <end position="366"/>
    </location>
</feature>
<evidence type="ECO:0000256" key="9">
    <source>
        <dbReference type="RuleBase" id="RU000320"/>
    </source>
</evidence>
<dbReference type="Proteomes" id="UP000076625">
    <property type="component" value="Unassembled WGS sequence"/>
</dbReference>
<keyword evidence="17" id="KW-1185">Reference proteome</keyword>
<evidence type="ECO:0000259" key="12">
    <source>
        <dbReference type="Pfam" id="PF00662"/>
    </source>
</evidence>
<feature type="transmembrane region" description="Helical" evidence="10">
    <location>
        <begin position="144"/>
        <end position="162"/>
    </location>
</feature>
<keyword evidence="7" id="KW-0406">Ion transport</keyword>
<feature type="domain" description="MrpA C-terminal/MbhE" evidence="15">
    <location>
        <begin position="664"/>
        <end position="743"/>
    </location>
</feature>
<evidence type="ECO:0008006" key="18">
    <source>
        <dbReference type="Google" id="ProtNLM"/>
    </source>
</evidence>
<feature type="transmembrane region" description="Helical" evidence="10">
    <location>
        <begin position="87"/>
        <end position="105"/>
    </location>
</feature>
<evidence type="ECO:0000256" key="1">
    <source>
        <dbReference type="ARBA" id="ARBA00004651"/>
    </source>
</evidence>
<feature type="transmembrane region" description="Helical" evidence="10">
    <location>
        <begin position="784"/>
        <end position="805"/>
    </location>
</feature>
<feature type="transmembrane region" description="Helical" evidence="10">
    <location>
        <begin position="61"/>
        <end position="80"/>
    </location>
</feature>
<feature type="transmembrane region" description="Helical" evidence="10">
    <location>
        <begin position="723"/>
        <end position="740"/>
    </location>
</feature>
<dbReference type="STRING" id="1452487.AVW16_08360"/>
<feature type="domain" description="MrpA C-terminal/MbhD" evidence="14">
    <location>
        <begin position="586"/>
        <end position="650"/>
    </location>
</feature>
<evidence type="ECO:0000256" key="2">
    <source>
        <dbReference type="ARBA" id="ARBA00022448"/>
    </source>
</evidence>
<dbReference type="InterPro" id="IPR025383">
    <property type="entry name" value="MrpA_C/MbhD"/>
</dbReference>
<sequence length="886" mass="91099">MHATPAVHPPLAAWVRFAWLLPALLFALALGNGRWPLGVEFAWVAALDVAVAFHIDGLSRLFVLLITGIGALVLFYAPAYLAGDPRLASLVRLLLAFMAAMLGAVCADDLVLLFLFWEATSVLSFLLVGFDHEKPASREAARQALLVTGGGGLVLLAGLLLLLEAAPGLRLSTLSSLDAATVGQPSFAAGVALVLVGAMSKSAQFPFHFWLPGAMSAPTPVSAYLHSATMVKLGVYLLARFDPALSGVLSWWADALVAIGTLTAVWAAVLSLRERDLKRILAWSTVSALGTLTLLIGLPNEWGALAFAIFLLAHALYKAPLFFVAGNVDHATGTRSIDRLRGMRRALPLTATAAVLAGLSMAGLPASLGYVAKDVMSIAKSLSEPMWLVGAASVVVSAVGVAVAAVAALRVFFGPADGPPLAADGQGVSLRLDLPPLLLALCGLLLGLFPAWAEPVLLEAAGVVAPRLAGALPVLGLVDGPRLGGVAIVVALGAAIYGCWDRFHLLLERLRPLDAFGPAAGYRLALRLVKSGGALVGRRMQNGRTGFYLCVSVLAVVALAAPLLPPPRWSATALDGADLGFAAAAALAVVGAVSAVAARDTLARLLAAGLVGVACAMVFLFRGAPDLAFTQLVVETVFVVVAAVALRRHRPLSPPPRVGALRAAVAVAFGALLGGLTLAVQQAPPDTQLSQFFLDASLPQAHGRNVVNVIIVDFRALDTLGEIAVVLLAAVAARPLVAALRGADAATAGRSVILAHAVAFLYPLMLFTAALVLLRGHNAPGGGFIAALLAVSASAAIALVFGPAAARSRLPLAPPALAAAGLALALLSGLPALLLGQAFLTHQWGEITLGGFSFALSTVLLFDLGVLCCVWGALAGFCLRLLGEGR</sequence>
<feature type="transmembrane region" description="Helical" evidence="10">
    <location>
        <begin position="579"/>
        <end position="598"/>
    </location>
</feature>
<evidence type="ECO:0000256" key="5">
    <source>
        <dbReference type="ARBA" id="ARBA00022692"/>
    </source>
</evidence>
<keyword evidence="5 9" id="KW-0812">Transmembrane</keyword>
<evidence type="ECO:0000313" key="16">
    <source>
        <dbReference type="EMBL" id="KZE33539.1"/>
    </source>
</evidence>
<dbReference type="GO" id="GO:0006811">
    <property type="term" value="P:monoatomic ion transport"/>
    <property type="evidence" value="ECO:0007669"/>
    <property type="project" value="UniProtKB-KW"/>
</dbReference>
<dbReference type="InterPro" id="IPR001516">
    <property type="entry name" value="Proton_antipo_N"/>
</dbReference>
<dbReference type="PRINTS" id="PR01434">
    <property type="entry name" value="NADHDHGNASE5"/>
</dbReference>
<feature type="transmembrane region" description="Helical" evidence="10">
    <location>
        <begin position="280"/>
        <end position="298"/>
    </location>
</feature>
<feature type="transmembrane region" description="Helical" evidence="10">
    <location>
        <begin position="483"/>
        <end position="500"/>
    </location>
</feature>
<feature type="transmembrane region" description="Helical" evidence="10">
    <location>
        <begin position="182"/>
        <end position="200"/>
    </location>
</feature>
<dbReference type="PANTHER" id="PTHR43373:SF1">
    <property type="entry name" value="NA(+)_H(+) ANTIPORTER SUBUNIT A"/>
    <property type="match status" value="1"/>
</dbReference>
<feature type="transmembrane region" description="Helical" evidence="10">
    <location>
        <begin position="386"/>
        <end position="413"/>
    </location>
</feature>
<dbReference type="GO" id="GO:0005886">
    <property type="term" value="C:plasma membrane"/>
    <property type="evidence" value="ECO:0007669"/>
    <property type="project" value="UniProtKB-SubCell"/>
</dbReference>
<dbReference type="GO" id="GO:0015297">
    <property type="term" value="F:antiporter activity"/>
    <property type="evidence" value="ECO:0007669"/>
    <property type="project" value="UniProtKB-KW"/>
</dbReference>
<evidence type="ECO:0000256" key="7">
    <source>
        <dbReference type="ARBA" id="ARBA00023065"/>
    </source>
</evidence>
<organism evidence="16 17">
    <name type="scientific">Crenobacter luteus</name>
    <dbReference type="NCBI Taxonomy" id="1452487"/>
    <lineage>
        <taxon>Bacteria</taxon>
        <taxon>Pseudomonadati</taxon>
        <taxon>Pseudomonadota</taxon>
        <taxon>Betaproteobacteria</taxon>
        <taxon>Neisseriales</taxon>
        <taxon>Neisseriaceae</taxon>
        <taxon>Crenobacter</taxon>
    </lineage>
</organism>
<dbReference type="PANTHER" id="PTHR43373">
    <property type="entry name" value="NA(+)/H(+) ANTIPORTER SUBUNIT"/>
    <property type="match status" value="1"/>
</dbReference>
<feature type="transmembrane region" description="Helical" evidence="10">
    <location>
        <begin position="251"/>
        <end position="273"/>
    </location>
</feature>
<dbReference type="EMBL" id="LQQU01000013">
    <property type="protein sequence ID" value="KZE33539.1"/>
    <property type="molecule type" value="Genomic_DNA"/>
</dbReference>
<dbReference type="Pfam" id="PF20501">
    <property type="entry name" value="MbhE"/>
    <property type="match status" value="1"/>
</dbReference>
<feature type="transmembrane region" description="Helical" evidence="10">
    <location>
        <begin position="12"/>
        <end position="30"/>
    </location>
</feature>
<dbReference type="RefSeq" id="WP_066610920.1">
    <property type="nucleotide sequence ID" value="NZ_LQQU01000013.1"/>
</dbReference>
<dbReference type="InterPro" id="IPR001750">
    <property type="entry name" value="ND/Mrp_TM"/>
</dbReference>
<dbReference type="Pfam" id="PF13244">
    <property type="entry name" value="MbhD"/>
    <property type="match status" value="1"/>
</dbReference>
<dbReference type="Pfam" id="PF00662">
    <property type="entry name" value="Proton_antipo_N"/>
    <property type="match status" value="1"/>
</dbReference>
<comment type="subcellular location">
    <subcellularLocation>
        <location evidence="1">Cell membrane</location>
        <topology evidence="1">Multi-pass membrane protein</topology>
    </subcellularLocation>
    <subcellularLocation>
        <location evidence="9">Membrane</location>
        <topology evidence="9">Multi-pass membrane protein</topology>
    </subcellularLocation>
</comment>
<evidence type="ECO:0000256" key="8">
    <source>
        <dbReference type="ARBA" id="ARBA00023136"/>
    </source>
</evidence>
<feature type="transmembrane region" description="Helical" evidence="10">
    <location>
        <begin position="817"/>
        <end position="840"/>
    </location>
</feature>
<evidence type="ECO:0000313" key="17">
    <source>
        <dbReference type="Proteomes" id="UP000076625"/>
    </source>
</evidence>
<comment type="caution">
    <text evidence="16">The sequence shown here is derived from an EMBL/GenBank/DDBJ whole genome shotgun (WGS) entry which is preliminary data.</text>
</comment>
<keyword evidence="8 10" id="KW-0472">Membrane</keyword>
<evidence type="ECO:0000256" key="10">
    <source>
        <dbReference type="SAM" id="Phobius"/>
    </source>
</evidence>
<evidence type="ECO:0000259" key="15">
    <source>
        <dbReference type="Pfam" id="PF20501"/>
    </source>
</evidence>
<feature type="transmembrane region" description="Helical" evidence="10">
    <location>
        <begin position="627"/>
        <end position="646"/>
    </location>
</feature>
<feature type="transmembrane region" description="Helical" evidence="10">
    <location>
        <begin position="605"/>
        <end position="621"/>
    </location>
</feature>
<dbReference type="Pfam" id="PF00361">
    <property type="entry name" value="Proton_antipo_M"/>
    <property type="match status" value="1"/>
</dbReference>
<evidence type="ECO:0000256" key="3">
    <source>
        <dbReference type="ARBA" id="ARBA00022449"/>
    </source>
</evidence>
<evidence type="ECO:0000256" key="4">
    <source>
        <dbReference type="ARBA" id="ARBA00022475"/>
    </source>
</evidence>
<keyword evidence="2" id="KW-0813">Transport</keyword>
<name>A0A165FK97_9NEIS</name>
<gene>
    <name evidence="16" type="ORF">AVW16_08360</name>
</gene>
<accession>A0A165FK97</accession>
<dbReference type="Pfam" id="PF04039">
    <property type="entry name" value="MnhB"/>
    <property type="match status" value="1"/>
</dbReference>
<protein>
    <recommendedName>
        <fullName evidence="18">NADH dehydrogenase</fullName>
    </recommendedName>
</protein>
<reference evidence="17" key="1">
    <citation type="submission" date="2016-01" db="EMBL/GenBank/DDBJ databases">
        <title>Draft genome of Chromobacterium sp. F49.</title>
        <authorList>
            <person name="Hong K.W."/>
        </authorList>
    </citation>
    <scope>NUCLEOTIDE SEQUENCE [LARGE SCALE GENOMIC DNA]</scope>
    <source>
        <strain evidence="17">CN10</strain>
    </source>
</reference>
<feature type="transmembrane region" description="Helical" evidence="10">
    <location>
        <begin position="860"/>
        <end position="882"/>
    </location>
</feature>
<feature type="transmembrane region" description="Helical" evidence="10">
    <location>
        <begin position="752"/>
        <end position="772"/>
    </location>
</feature>
<dbReference type="InterPro" id="IPR007182">
    <property type="entry name" value="MnhB"/>
</dbReference>
<evidence type="ECO:0000256" key="6">
    <source>
        <dbReference type="ARBA" id="ARBA00022989"/>
    </source>
</evidence>
<evidence type="ECO:0000259" key="11">
    <source>
        <dbReference type="Pfam" id="PF00361"/>
    </source>
</evidence>
<feature type="transmembrane region" description="Helical" evidence="10">
    <location>
        <begin position="111"/>
        <end position="132"/>
    </location>
</feature>
<feature type="transmembrane region" description="Helical" evidence="10">
    <location>
        <begin position="546"/>
        <end position="564"/>
    </location>
</feature>
<keyword evidence="4" id="KW-1003">Cell membrane</keyword>
<feature type="domain" description="Na+/H+ antiporter MnhB subunit-related protein" evidence="13">
    <location>
        <begin position="753"/>
        <end position="874"/>
    </location>
</feature>
<dbReference type="OrthoDB" id="9811798at2"/>
<keyword evidence="3" id="KW-0050">Antiport</keyword>
<feature type="transmembrane region" description="Helical" evidence="10">
    <location>
        <begin position="658"/>
        <end position="680"/>
    </location>
</feature>
<keyword evidence="6 10" id="KW-1133">Transmembrane helix</keyword>
<evidence type="ECO:0000259" key="13">
    <source>
        <dbReference type="Pfam" id="PF04039"/>
    </source>
</evidence>
<feature type="domain" description="NADH-Ubiquinone oxidoreductase (complex I) chain 5 N-terminal" evidence="12">
    <location>
        <begin position="44"/>
        <end position="88"/>
    </location>
</feature>
<dbReference type="InterPro" id="IPR046806">
    <property type="entry name" value="MrpA_C/MbhE"/>
</dbReference>